<dbReference type="EMBL" id="CZVU01000118">
    <property type="protein sequence ID" value="CUT05388.1"/>
    <property type="molecule type" value="Genomic_DNA"/>
</dbReference>
<sequence length="58" mass="6764">MIFPGSGLKRKRQRLYTILFFSDEDEKPKGVKLSKQALIAYIYNSSISFWDHITQSPL</sequence>
<dbReference type="AlphaFoldDB" id="A0A656DB61"/>
<organism evidence="1 2">
    <name type="scientific">Kryptobacter tengchongensis</name>
    <dbReference type="NCBI Taxonomy" id="1643429"/>
    <lineage>
        <taxon>Bacteria</taxon>
        <taxon>Pseudomonadati</taxon>
        <taxon>Candidatus Kryptoniota</taxon>
        <taxon>Candidatus Kryptobacter</taxon>
    </lineage>
</organism>
<accession>A0A656DB61</accession>
<reference evidence="1 2" key="1">
    <citation type="submission" date="2015-11" db="EMBL/GenBank/DDBJ databases">
        <authorList>
            <person name="Varghese N."/>
        </authorList>
    </citation>
    <scope>NUCLEOTIDE SEQUENCE [LARGE SCALE GENOMIC DNA]</scope>
    <source>
        <strain evidence="1 2">JGI-24</strain>
    </source>
</reference>
<proteinExistence type="predicted"/>
<dbReference type="Proteomes" id="UP000243065">
    <property type="component" value="Unassembled WGS sequence"/>
</dbReference>
<evidence type="ECO:0000313" key="2">
    <source>
        <dbReference type="Proteomes" id="UP000243065"/>
    </source>
</evidence>
<keyword evidence="2" id="KW-1185">Reference proteome</keyword>
<protein>
    <submittedName>
        <fullName evidence="1">Uncharacterized protein</fullName>
    </submittedName>
</protein>
<gene>
    <name evidence="1" type="ORF">JGI24_01676</name>
</gene>
<evidence type="ECO:0000313" key="1">
    <source>
        <dbReference type="EMBL" id="CUT05388.1"/>
    </source>
</evidence>
<name>A0A656DB61_KRYT1</name>